<evidence type="ECO:0000259" key="2">
    <source>
        <dbReference type="Pfam" id="PF25164"/>
    </source>
</evidence>
<dbReference type="RefSeq" id="WP_059059720.1">
    <property type="nucleotide sequence ID" value="NZ_LN879502.1"/>
</dbReference>
<gene>
    <name evidence="3" type="ORF">PNK_0177</name>
</gene>
<feature type="domain" description="Competence protein CoiA-like N-terminal" evidence="2">
    <location>
        <begin position="16"/>
        <end position="55"/>
    </location>
</feature>
<dbReference type="InterPro" id="IPR057253">
    <property type="entry name" value="CoiA-like_N"/>
</dbReference>
<protein>
    <submittedName>
        <fullName evidence="3">Putative transcription factor</fullName>
    </submittedName>
</protein>
<evidence type="ECO:0000313" key="4">
    <source>
        <dbReference type="Proteomes" id="UP000069902"/>
    </source>
</evidence>
<dbReference type="STRING" id="389348.PNK_0177"/>
<dbReference type="EMBL" id="LN879502">
    <property type="protein sequence ID" value="CUI15815.1"/>
    <property type="molecule type" value="Genomic_DNA"/>
</dbReference>
<proteinExistence type="predicted"/>
<reference evidence="4" key="1">
    <citation type="submission" date="2015-09" db="EMBL/GenBank/DDBJ databases">
        <authorList>
            <person name="Bertelli C."/>
        </authorList>
    </citation>
    <scope>NUCLEOTIDE SEQUENCE [LARGE SCALE GENOMIC DNA]</scope>
    <source>
        <strain evidence="4">KNic</strain>
    </source>
</reference>
<accession>A0A0U5J9M8</accession>
<dbReference type="Pfam" id="PF06054">
    <property type="entry name" value="CoiA_nuc"/>
    <property type="match status" value="1"/>
</dbReference>
<evidence type="ECO:0000259" key="1">
    <source>
        <dbReference type="Pfam" id="PF06054"/>
    </source>
</evidence>
<feature type="domain" description="Competence protein CoiA nuclease-like" evidence="1">
    <location>
        <begin position="63"/>
        <end position="142"/>
    </location>
</feature>
<dbReference type="InParanoid" id="A0A0U5J9M8"/>
<dbReference type="AlphaFoldDB" id="A0A0U5J9M8"/>
<dbReference type="KEGG" id="pnl:PNK_0177"/>
<name>A0A0U5J9M8_9BACT</name>
<dbReference type="InterPro" id="IPR010330">
    <property type="entry name" value="CoiA_nuc"/>
</dbReference>
<dbReference type="PATRIC" id="fig|389348.3.peg.206"/>
<organism evidence="3 4">
    <name type="scientific">Candidatus Protochlamydia naegleriophila</name>
    <dbReference type="NCBI Taxonomy" id="389348"/>
    <lineage>
        <taxon>Bacteria</taxon>
        <taxon>Pseudomonadati</taxon>
        <taxon>Chlamydiota</taxon>
        <taxon>Chlamydiia</taxon>
        <taxon>Parachlamydiales</taxon>
        <taxon>Parachlamydiaceae</taxon>
        <taxon>Candidatus Protochlamydia</taxon>
    </lineage>
</organism>
<sequence length="289" mass="34710">MQLYALDEKDEIISAESAQKQRDYRCLECASCVRLRSGSHRKRHFYHLEPNRSCRLHQKGAVHLQLQTYFYRHLPEGDCQLEYRMPAIGRIADVVWFSKKIVFEIQYSPITAEEVNRRNLDYQRLGWTVVWILHERRFNHIRLSAAEHLLRYLPHYFTNMNSQGDGIIYDQFDLIYQGMRRDKMGPLAVDFTQPCPFLIDQKGGLSLERVRRRAEHSPYFFAGDLSDLELRKREDSYIQNALQKEMAFTHNEQLRRVLQRECVFRRLANVIFKRPYQFVFRLLLERTCR</sequence>
<dbReference type="Pfam" id="PF25164">
    <property type="entry name" value="CoiA_N"/>
    <property type="match status" value="1"/>
</dbReference>
<dbReference type="Proteomes" id="UP000069902">
    <property type="component" value="Chromosome cPNK"/>
</dbReference>
<evidence type="ECO:0000313" key="3">
    <source>
        <dbReference type="EMBL" id="CUI15815.1"/>
    </source>
</evidence>
<keyword evidence="4" id="KW-1185">Reference proteome</keyword>